<feature type="repeat" description="Solcar" evidence="10">
    <location>
        <begin position="273"/>
        <end position="371"/>
    </location>
</feature>
<keyword evidence="12" id="KW-1185">Reference proteome</keyword>
<dbReference type="SUPFAM" id="SSF103506">
    <property type="entry name" value="Mitochondrial carrier"/>
    <property type="match status" value="1"/>
</dbReference>
<evidence type="ECO:0000256" key="9">
    <source>
        <dbReference type="ARBA" id="ARBA00023136"/>
    </source>
</evidence>
<comment type="subcellular location">
    <subcellularLocation>
        <location evidence="1">Mitochondrion outer membrane</location>
        <topology evidence="1">Multi-pass membrane protein</topology>
    </subcellularLocation>
</comment>
<keyword evidence="7" id="KW-1133">Transmembrane helix</keyword>
<dbReference type="PROSITE" id="PS50920">
    <property type="entry name" value="SOLCAR"/>
    <property type="match status" value="1"/>
</dbReference>
<dbReference type="PANTHER" id="PTHR21252:SF2">
    <property type="entry name" value="MITOCHONDRIAL OUTER MEMBRANE PROTEIN SLC25A46"/>
    <property type="match status" value="1"/>
</dbReference>
<dbReference type="GO" id="GO:0005741">
    <property type="term" value="C:mitochondrial outer membrane"/>
    <property type="evidence" value="ECO:0007669"/>
    <property type="project" value="UniProtKB-SubCell"/>
</dbReference>
<dbReference type="PANTHER" id="PTHR21252">
    <property type="entry name" value="TB1 PROTEIN-RELATED"/>
    <property type="match status" value="1"/>
</dbReference>
<evidence type="ECO:0000256" key="10">
    <source>
        <dbReference type="PROSITE-ProRule" id="PRU00282"/>
    </source>
</evidence>
<keyword evidence="9 10" id="KW-0472">Membrane</keyword>
<keyword evidence="3 11" id="KW-0813">Transport</keyword>
<dbReference type="RefSeq" id="XP_022095970.1">
    <property type="nucleotide sequence ID" value="XM_022240278.1"/>
</dbReference>
<evidence type="ECO:0000256" key="3">
    <source>
        <dbReference type="ARBA" id="ARBA00022448"/>
    </source>
</evidence>
<proteinExistence type="inferred from homology"/>
<evidence type="ECO:0000256" key="2">
    <source>
        <dbReference type="ARBA" id="ARBA00006375"/>
    </source>
</evidence>
<dbReference type="Pfam" id="PF00153">
    <property type="entry name" value="Mito_carr"/>
    <property type="match status" value="1"/>
</dbReference>
<evidence type="ECO:0000256" key="11">
    <source>
        <dbReference type="RuleBase" id="RU000488"/>
    </source>
</evidence>
<dbReference type="CTD" id="91137"/>
<dbReference type="OrthoDB" id="2403262at2759"/>
<dbReference type="AlphaFoldDB" id="A0A8B7YU28"/>
<evidence type="ECO:0000313" key="12">
    <source>
        <dbReference type="Proteomes" id="UP000694845"/>
    </source>
</evidence>
<evidence type="ECO:0000256" key="5">
    <source>
        <dbReference type="ARBA" id="ARBA00022737"/>
    </source>
</evidence>
<dbReference type="InterPro" id="IPR018108">
    <property type="entry name" value="MCP_transmembrane"/>
</dbReference>
<dbReference type="KEGG" id="aplc:110982102"/>
<evidence type="ECO:0000313" key="13">
    <source>
        <dbReference type="RefSeq" id="XP_022095970.1"/>
    </source>
</evidence>
<evidence type="ECO:0000256" key="4">
    <source>
        <dbReference type="ARBA" id="ARBA00022692"/>
    </source>
</evidence>
<comment type="similarity">
    <text evidence="2 11">Belongs to the mitochondrial carrier (TC 2.A.29) family.</text>
</comment>
<dbReference type="InterPro" id="IPR039158">
    <property type="entry name" value="SLC25A46"/>
</dbReference>
<keyword evidence="6" id="KW-1000">Mitochondrion outer membrane</keyword>
<evidence type="ECO:0000256" key="6">
    <source>
        <dbReference type="ARBA" id="ARBA00022787"/>
    </source>
</evidence>
<evidence type="ECO:0000256" key="8">
    <source>
        <dbReference type="ARBA" id="ARBA00023128"/>
    </source>
</evidence>
<name>A0A8B7YU28_ACAPL</name>
<sequence>MLSDKMAHRDIFGGNEERAVRPKTQMSGAQEKLVTEMENAAPKQEQTEIIQRFAGLGLGIATLLTENVLSHPFIVFRRQCQVNHHAYRYHLQPFSVVQVIVNLQRHQGIATMWKGLGSAFVVQGIGLGSETVISEVSPLAKEIHVYSTIKQLCGHLTLKAISAAITMPFVSASLVEIVQSDIASERPGVFDCIKEGLYRLLGWGVPQTSNLLPMYTLLLPTVLHSLLKYILSSIVQFVLLQVMRRAREAGHPTDRPEGEPLPIPRSVMEEYFPELLAKFAGNLFADALLYPLETVTVRLHLQGTRTIIDNTDHGYGVIPVSTRYEGMLDCWTAIMADEGTSGLYKGFGALLLQYALHATILKVIQVIFTKLAEDFSIGVKKDAPPE</sequence>
<reference evidence="13" key="1">
    <citation type="submission" date="2025-08" db="UniProtKB">
        <authorList>
            <consortium name="RefSeq"/>
        </authorList>
    </citation>
    <scope>IDENTIFICATION</scope>
</reference>
<keyword evidence="4 10" id="KW-0812">Transmembrane</keyword>
<keyword evidence="8" id="KW-0496">Mitochondrion</keyword>
<evidence type="ECO:0000256" key="1">
    <source>
        <dbReference type="ARBA" id="ARBA00004374"/>
    </source>
</evidence>
<dbReference type="GO" id="GO:0090149">
    <property type="term" value="P:mitochondrial membrane fission"/>
    <property type="evidence" value="ECO:0007669"/>
    <property type="project" value="InterPro"/>
</dbReference>
<protein>
    <submittedName>
        <fullName evidence="13">Solute carrier family 25 member 46-like isoform X1</fullName>
    </submittedName>
</protein>
<dbReference type="Gene3D" id="1.50.40.10">
    <property type="entry name" value="Mitochondrial carrier domain"/>
    <property type="match status" value="1"/>
</dbReference>
<organism evidence="12 13">
    <name type="scientific">Acanthaster planci</name>
    <name type="common">Crown-of-thorns starfish</name>
    <dbReference type="NCBI Taxonomy" id="133434"/>
    <lineage>
        <taxon>Eukaryota</taxon>
        <taxon>Metazoa</taxon>
        <taxon>Echinodermata</taxon>
        <taxon>Eleutherozoa</taxon>
        <taxon>Asterozoa</taxon>
        <taxon>Asteroidea</taxon>
        <taxon>Valvatacea</taxon>
        <taxon>Valvatida</taxon>
        <taxon>Acanthasteridae</taxon>
        <taxon>Acanthaster</taxon>
    </lineage>
</organism>
<evidence type="ECO:0000256" key="7">
    <source>
        <dbReference type="ARBA" id="ARBA00022989"/>
    </source>
</evidence>
<dbReference type="GeneID" id="110982102"/>
<accession>A0A8B7YU28</accession>
<keyword evidence="5" id="KW-0677">Repeat</keyword>
<dbReference type="Proteomes" id="UP000694845">
    <property type="component" value="Unplaced"/>
</dbReference>
<dbReference type="InterPro" id="IPR023395">
    <property type="entry name" value="MCP_dom_sf"/>
</dbReference>
<dbReference type="OMA" id="RQCQVNH"/>
<gene>
    <name evidence="13" type="primary">LOC110982102</name>
</gene>